<evidence type="ECO:0000313" key="1">
    <source>
        <dbReference type="EMBL" id="KXH45838.1"/>
    </source>
</evidence>
<evidence type="ECO:0000313" key="2">
    <source>
        <dbReference type="Proteomes" id="UP000070121"/>
    </source>
</evidence>
<organism evidence="1 2">
    <name type="scientific">Colletotrichum salicis</name>
    <dbReference type="NCBI Taxonomy" id="1209931"/>
    <lineage>
        <taxon>Eukaryota</taxon>
        <taxon>Fungi</taxon>
        <taxon>Dikarya</taxon>
        <taxon>Ascomycota</taxon>
        <taxon>Pezizomycotina</taxon>
        <taxon>Sordariomycetes</taxon>
        <taxon>Hypocreomycetidae</taxon>
        <taxon>Glomerellales</taxon>
        <taxon>Glomerellaceae</taxon>
        <taxon>Colletotrichum</taxon>
        <taxon>Colletotrichum acutatum species complex</taxon>
    </lineage>
</organism>
<dbReference type="OrthoDB" id="5427059at2759"/>
<protein>
    <recommendedName>
        <fullName evidence="3">F-box domain-containing protein</fullName>
    </recommendedName>
</protein>
<dbReference type="AlphaFoldDB" id="A0A135TCL6"/>
<evidence type="ECO:0008006" key="3">
    <source>
        <dbReference type="Google" id="ProtNLM"/>
    </source>
</evidence>
<reference evidence="1 2" key="1">
    <citation type="submission" date="2014-02" db="EMBL/GenBank/DDBJ databases">
        <title>The genome sequence of Colletotrichum salicis CBS 607.94.</title>
        <authorList>
            <person name="Baroncelli R."/>
            <person name="Thon M.R."/>
        </authorList>
    </citation>
    <scope>NUCLEOTIDE SEQUENCE [LARGE SCALE GENOMIC DNA]</scope>
    <source>
        <strain evidence="1 2">CBS 607.94</strain>
    </source>
</reference>
<accession>A0A135TCL6</accession>
<gene>
    <name evidence="1" type="ORF">CSAL01_02000</name>
</gene>
<dbReference type="EMBL" id="JFFI01002028">
    <property type="protein sequence ID" value="KXH45838.1"/>
    <property type="molecule type" value="Genomic_DNA"/>
</dbReference>
<sequence length="342" mass="39253">MSCGDPRINTALVMEITRLPCEIIAEILGQLDKVQDLKALLLSCRLFHDAYTQRPSLAQQIVRKQIPIQLLPQYREETLRHPESIGSNQLPYDRNTNIHTSGCRCVYKQLPDVFTPTTHIYEGTHDLIVDFAFHFAGEAWTAISDTLNDTISTKLMPNHLDLSQKERLRFCRCFYRVELYHGLLANSLYAIRDVHVTQGNQSSDATIRVDDKGLICQMRPGERLLTDLAPWEIEQLGAATEYLINRFMTTTKGLLTNDISIDKWDTELDASLQGPNLAETNANEGPQKGLYCIWSRALMHYDDLRGPRERAYVFWDQERWEKYSIRSAILSSLPIWLSPARP</sequence>
<proteinExistence type="predicted"/>
<comment type="caution">
    <text evidence="1">The sequence shown here is derived from an EMBL/GenBank/DDBJ whole genome shotgun (WGS) entry which is preliminary data.</text>
</comment>
<dbReference type="Proteomes" id="UP000070121">
    <property type="component" value="Unassembled WGS sequence"/>
</dbReference>
<keyword evidence="2" id="KW-1185">Reference proteome</keyword>
<name>A0A135TCL6_9PEZI</name>
<dbReference type="STRING" id="1209931.A0A135TCL6"/>